<keyword evidence="2" id="KW-0031">Aminopeptidase</keyword>
<dbReference type="Pfam" id="PF10023">
    <property type="entry name" value="Aminopep"/>
    <property type="match status" value="1"/>
</dbReference>
<reference evidence="2" key="1">
    <citation type="submission" date="2023-03" db="EMBL/GenBank/DDBJ databases">
        <title>Chitinimonas shenzhenensis gen. nov., sp. nov., a novel member of family Burkholderiaceae isolated from activated sludge collected in Shen Zhen, China.</title>
        <authorList>
            <person name="Wang X."/>
        </authorList>
    </citation>
    <scope>NUCLEOTIDE SEQUENCE</scope>
    <source>
        <strain evidence="2">DQS-5</strain>
    </source>
</reference>
<accession>A0ABT7DTH8</accession>
<evidence type="ECO:0000256" key="1">
    <source>
        <dbReference type="SAM" id="Phobius"/>
    </source>
</evidence>
<gene>
    <name evidence="2" type="ORF">PZA18_04915</name>
</gene>
<dbReference type="InterPro" id="IPR014553">
    <property type="entry name" value="Aminopept"/>
</dbReference>
<keyword evidence="3" id="KW-1185">Reference proteome</keyword>
<evidence type="ECO:0000313" key="3">
    <source>
        <dbReference type="Proteomes" id="UP001172778"/>
    </source>
</evidence>
<dbReference type="Proteomes" id="UP001172778">
    <property type="component" value="Unassembled WGS sequence"/>
</dbReference>
<organism evidence="2 3">
    <name type="scientific">Parachitinimonas caeni</name>
    <dbReference type="NCBI Taxonomy" id="3031301"/>
    <lineage>
        <taxon>Bacteria</taxon>
        <taxon>Pseudomonadati</taxon>
        <taxon>Pseudomonadota</taxon>
        <taxon>Betaproteobacteria</taxon>
        <taxon>Neisseriales</taxon>
        <taxon>Chitinibacteraceae</taxon>
        <taxon>Parachitinimonas</taxon>
    </lineage>
</organism>
<dbReference type="EMBL" id="JARRAF010000004">
    <property type="protein sequence ID" value="MDK2123391.1"/>
    <property type="molecule type" value="Genomic_DNA"/>
</dbReference>
<evidence type="ECO:0000313" key="2">
    <source>
        <dbReference type="EMBL" id="MDK2123391.1"/>
    </source>
</evidence>
<feature type="transmembrane region" description="Helical" evidence="1">
    <location>
        <begin position="45"/>
        <end position="67"/>
    </location>
</feature>
<protein>
    <submittedName>
        <fullName evidence="2">Aminopeptidase</fullName>
    </submittedName>
</protein>
<comment type="caution">
    <text evidence="2">The sequence shown here is derived from an EMBL/GenBank/DDBJ whole genome shotgun (WGS) entry which is preliminary data.</text>
</comment>
<keyword evidence="2" id="KW-0378">Hydrolase</keyword>
<dbReference type="PIRSF" id="PIRSF029285">
    <property type="entry name" value="Aminopept"/>
    <property type="match status" value="1"/>
</dbReference>
<keyword evidence="1" id="KW-0472">Membrane</keyword>
<dbReference type="RefSeq" id="WP_284099682.1">
    <property type="nucleotide sequence ID" value="NZ_JARRAF010000004.1"/>
</dbReference>
<name>A0ABT7DTH8_9NEIS</name>
<keyword evidence="1" id="KW-0812">Transmembrane</keyword>
<dbReference type="GO" id="GO:0004177">
    <property type="term" value="F:aminopeptidase activity"/>
    <property type="evidence" value="ECO:0007669"/>
    <property type="project" value="UniProtKB-KW"/>
</dbReference>
<keyword evidence="1" id="KW-1133">Transmembrane helix</keyword>
<sequence>MYRIGKLCVGGQFNLYIPLSLLGFEWVNRYGVQYFRSVGRGVRRAIRVLIALTFLLGLEGCAGFNFFRQAAAGQMDLLQRAQPIDEVLANPGTPPALATKLKLAVEIRRFASERLQLPDNAAYTRYTDVGRPYVVWNVIATPALSLQPEVHCFPFAGCVPYRGYHLEADAKREAAALQQQGLDVYLYGVPAYSTLGWFDDPLLSTVLGYGEADLARLIFHELAHQVAYVAGDSAFNEAFATAVELEGIELWLAQRQDAQAFGRYQLGEQRRAGFHRLMRDTRQQLAALYATDQPAEAKRLGKLAVLQDLSQRYQQLKREWGGYGGYDGWFDPPPNNAHFSILATYHDKVPALRRLFQQEGRDFARFYQRIRMLTAMSQAGRDAELARLAEGLPVESAPSAAVQQGDKQ</sequence>
<proteinExistence type="predicted"/>
<keyword evidence="2" id="KW-0645">Protease</keyword>